<name>A0A840C9C9_9HYPH</name>
<gene>
    <name evidence="2" type="ORF">GGR16_004507</name>
</gene>
<dbReference type="Proteomes" id="UP000577362">
    <property type="component" value="Unassembled WGS sequence"/>
</dbReference>
<comment type="caution">
    <text evidence="2">The sequence shown here is derived from an EMBL/GenBank/DDBJ whole genome shotgun (WGS) entry which is preliminary data.</text>
</comment>
<evidence type="ECO:0000313" key="2">
    <source>
        <dbReference type="EMBL" id="MBB4019456.1"/>
    </source>
</evidence>
<organism evidence="2 3">
    <name type="scientific">Chelatococcus caeni</name>
    <dbReference type="NCBI Taxonomy" id="1348468"/>
    <lineage>
        <taxon>Bacteria</taxon>
        <taxon>Pseudomonadati</taxon>
        <taxon>Pseudomonadota</taxon>
        <taxon>Alphaproteobacteria</taxon>
        <taxon>Hyphomicrobiales</taxon>
        <taxon>Chelatococcaceae</taxon>
        <taxon>Chelatococcus</taxon>
    </lineage>
</organism>
<dbReference type="EMBL" id="JACIEN010000007">
    <property type="protein sequence ID" value="MBB4019456.1"/>
    <property type="molecule type" value="Genomic_DNA"/>
</dbReference>
<protein>
    <submittedName>
        <fullName evidence="2">Uncharacterized protein</fullName>
    </submittedName>
</protein>
<evidence type="ECO:0000313" key="3">
    <source>
        <dbReference type="Proteomes" id="UP000577362"/>
    </source>
</evidence>
<dbReference type="AlphaFoldDB" id="A0A840C9C9"/>
<sequence>MMKEAFATIVAAGITVMSSSAMADASKGAPIYIGARSTAPEQETFGYLVRPGDTRRLAFIGPARHIDRVTGDPEKDTIAYTPVLEVLASFCVERE</sequence>
<feature type="chain" id="PRO_5032899574" evidence="1">
    <location>
        <begin position="24"/>
        <end position="95"/>
    </location>
</feature>
<reference evidence="2 3" key="1">
    <citation type="submission" date="2020-08" db="EMBL/GenBank/DDBJ databases">
        <title>Genomic Encyclopedia of Type Strains, Phase IV (KMG-IV): sequencing the most valuable type-strain genomes for metagenomic binning, comparative biology and taxonomic classification.</title>
        <authorList>
            <person name="Goeker M."/>
        </authorList>
    </citation>
    <scope>NUCLEOTIDE SEQUENCE [LARGE SCALE GENOMIC DNA]</scope>
    <source>
        <strain evidence="2 3">DSM 103737</strain>
    </source>
</reference>
<feature type="signal peptide" evidence="1">
    <location>
        <begin position="1"/>
        <end position="23"/>
    </location>
</feature>
<proteinExistence type="predicted"/>
<evidence type="ECO:0000256" key="1">
    <source>
        <dbReference type="SAM" id="SignalP"/>
    </source>
</evidence>
<keyword evidence="3" id="KW-1185">Reference proteome</keyword>
<dbReference type="RefSeq" id="WP_019402372.1">
    <property type="nucleotide sequence ID" value="NZ_JACIEN010000007.1"/>
</dbReference>
<keyword evidence="1" id="KW-0732">Signal</keyword>
<accession>A0A840C9C9</accession>